<evidence type="ECO:0000259" key="2">
    <source>
        <dbReference type="PROSITE" id="PS50110"/>
    </source>
</evidence>
<protein>
    <recommendedName>
        <fullName evidence="2">Response regulatory domain-containing protein</fullName>
    </recommendedName>
</protein>
<evidence type="ECO:0000256" key="1">
    <source>
        <dbReference type="PROSITE-ProRule" id="PRU00169"/>
    </source>
</evidence>
<sequence>MHLLTKTKQQSTMNIKILFIDDHPLQVEGCKVALQSNPYGYEVTFDAAYDLTSAYKIVNDEKRISDYGIVFVDKRMPAAPNLGLEDGTDLIEIIQKKAISTKIAVLTTHTEYLILFQLTKKYDLNGLLVKSDVNSTTLALAVHEMMQDKQFFTRTAIECMKDMAEREHVLDFYNRRIIFYLSQGIRTKNLAELMNVSQSTIEKRKAQIRDYLCIKKGGDPELVAESRRLGLV</sequence>
<dbReference type="PANTHER" id="PTHR45566:SF1">
    <property type="entry name" value="HTH-TYPE TRANSCRIPTIONAL REGULATOR YHJB-RELATED"/>
    <property type="match status" value="1"/>
</dbReference>
<dbReference type="InterPro" id="IPR051015">
    <property type="entry name" value="EvgA-like"/>
</dbReference>
<keyword evidence="1" id="KW-0597">Phosphoprotein</keyword>
<dbReference type="GO" id="GO:0000160">
    <property type="term" value="P:phosphorelay signal transduction system"/>
    <property type="evidence" value="ECO:0007669"/>
    <property type="project" value="InterPro"/>
</dbReference>
<dbReference type="AlphaFoldDB" id="A0A255ZQI0"/>
<dbReference type="OrthoDB" id="651456at2"/>
<comment type="caution">
    <text evidence="3">The sequence shown here is derived from an EMBL/GenBank/DDBJ whole genome shotgun (WGS) entry which is preliminary data.</text>
</comment>
<feature type="domain" description="Response regulatory" evidence="2">
    <location>
        <begin position="16"/>
        <end position="145"/>
    </location>
</feature>
<evidence type="ECO:0000313" key="3">
    <source>
        <dbReference type="EMBL" id="OYQ43681.1"/>
    </source>
</evidence>
<dbReference type="PANTHER" id="PTHR45566">
    <property type="entry name" value="HTH-TYPE TRANSCRIPTIONAL REGULATOR YHJB-RELATED"/>
    <property type="match status" value="1"/>
</dbReference>
<reference evidence="3 4" key="1">
    <citation type="submission" date="2017-07" db="EMBL/GenBank/DDBJ databases">
        <title>Flavobacterium cyanobacteriorum sp. nov., isolated from cyanobacterial aggregates in a eutrophic lake.</title>
        <authorList>
            <person name="Cai H."/>
        </authorList>
    </citation>
    <scope>NUCLEOTIDE SEQUENCE [LARGE SCALE GENOMIC DNA]</scope>
    <source>
        <strain evidence="3 4">TH167</strain>
    </source>
</reference>
<organism evidence="3 4">
    <name type="scientific">Flavobacterium aurantiibacter</name>
    <dbReference type="NCBI Taxonomy" id="2023067"/>
    <lineage>
        <taxon>Bacteria</taxon>
        <taxon>Pseudomonadati</taxon>
        <taxon>Bacteroidota</taxon>
        <taxon>Flavobacteriia</taxon>
        <taxon>Flavobacteriales</taxon>
        <taxon>Flavobacteriaceae</taxon>
        <taxon>Flavobacterium</taxon>
    </lineage>
</organism>
<dbReference type="Pfam" id="PF00072">
    <property type="entry name" value="Response_reg"/>
    <property type="match status" value="1"/>
</dbReference>
<keyword evidence="4" id="KW-1185">Reference proteome</keyword>
<gene>
    <name evidence="3" type="ORF">CHX27_09420</name>
</gene>
<dbReference type="Proteomes" id="UP000216035">
    <property type="component" value="Unassembled WGS sequence"/>
</dbReference>
<proteinExistence type="predicted"/>
<name>A0A255ZQI0_9FLAO</name>
<accession>A0A255ZQI0</accession>
<dbReference type="EMBL" id="NOXX01000200">
    <property type="protein sequence ID" value="OYQ43681.1"/>
    <property type="molecule type" value="Genomic_DNA"/>
</dbReference>
<dbReference type="SUPFAM" id="SSF52172">
    <property type="entry name" value="CheY-like"/>
    <property type="match status" value="1"/>
</dbReference>
<evidence type="ECO:0000313" key="4">
    <source>
        <dbReference type="Proteomes" id="UP000216035"/>
    </source>
</evidence>
<dbReference type="Gene3D" id="3.40.50.2300">
    <property type="match status" value="1"/>
</dbReference>
<dbReference type="InterPro" id="IPR001789">
    <property type="entry name" value="Sig_transdc_resp-reg_receiver"/>
</dbReference>
<dbReference type="PROSITE" id="PS50110">
    <property type="entry name" value="RESPONSE_REGULATORY"/>
    <property type="match status" value="1"/>
</dbReference>
<dbReference type="InterPro" id="IPR011006">
    <property type="entry name" value="CheY-like_superfamily"/>
</dbReference>
<feature type="modified residue" description="4-aspartylphosphate" evidence="1">
    <location>
        <position position="73"/>
    </location>
</feature>